<feature type="region of interest" description="Disordered" evidence="1">
    <location>
        <begin position="1"/>
        <end position="85"/>
    </location>
</feature>
<feature type="compositionally biased region" description="Basic and acidic residues" evidence="1">
    <location>
        <begin position="46"/>
        <end position="62"/>
    </location>
</feature>
<reference evidence="2" key="1">
    <citation type="submission" date="2020-02" db="EMBL/GenBank/DDBJ databases">
        <authorList>
            <person name="Meier V. D."/>
        </authorList>
    </citation>
    <scope>NUCLEOTIDE SEQUENCE</scope>
    <source>
        <strain evidence="2">AVDCRST_MAG68</strain>
    </source>
</reference>
<feature type="region of interest" description="Disordered" evidence="1">
    <location>
        <begin position="341"/>
        <end position="376"/>
    </location>
</feature>
<protein>
    <submittedName>
        <fullName evidence="2">GH5_40 / GH5 / GH5_26</fullName>
    </submittedName>
</protein>
<dbReference type="AlphaFoldDB" id="A0A6J4MLA7"/>
<feature type="compositionally biased region" description="Low complexity" evidence="1">
    <location>
        <begin position="245"/>
        <end position="255"/>
    </location>
</feature>
<feature type="compositionally biased region" description="Basic residues" evidence="1">
    <location>
        <begin position="257"/>
        <end position="275"/>
    </location>
</feature>
<feature type="region of interest" description="Disordered" evidence="1">
    <location>
        <begin position="132"/>
        <end position="221"/>
    </location>
</feature>
<evidence type="ECO:0000313" key="2">
    <source>
        <dbReference type="EMBL" id="CAA9360643.1"/>
    </source>
</evidence>
<proteinExistence type="predicted"/>
<gene>
    <name evidence="2" type="ORF">AVDCRST_MAG68-4732</name>
</gene>
<feature type="non-terminal residue" evidence="2">
    <location>
        <position position="406"/>
    </location>
</feature>
<feature type="region of interest" description="Disordered" evidence="1">
    <location>
        <begin position="243"/>
        <end position="291"/>
    </location>
</feature>
<organism evidence="2">
    <name type="scientific">uncultured Gemmatimonadota bacterium</name>
    <dbReference type="NCBI Taxonomy" id="203437"/>
    <lineage>
        <taxon>Bacteria</taxon>
        <taxon>Pseudomonadati</taxon>
        <taxon>Gemmatimonadota</taxon>
        <taxon>environmental samples</taxon>
    </lineage>
</organism>
<evidence type="ECO:0000256" key="1">
    <source>
        <dbReference type="SAM" id="MobiDB-lite"/>
    </source>
</evidence>
<feature type="compositionally biased region" description="Basic and acidic residues" evidence="1">
    <location>
        <begin position="8"/>
        <end position="21"/>
    </location>
</feature>
<name>A0A6J4MLA7_9BACT</name>
<feature type="compositionally biased region" description="Gly residues" evidence="1">
    <location>
        <begin position="143"/>
        <end position="155"/>
    </location>
</feature>
<feature type="compositionally biased region" description="Basic and acidic residues" evidence="1">
    <location>
        <begin position="177"/>
        <end position="198"/>
    </location>
</feature>
<dbReference type="EMBL" id="CADCTW010000203">
    <property type="protein sequence ID" value="CAA9360643.1"/>
    <property type="molecule type" value="Genomic_DNA"/>
</dbReference>
<accession>A0A6J4MLA7</accession>
<feature type="non-terminal residue" evidence="2">
    <location>
        <position position="1"/>
    </location>
</feature>
<sequence>ARVRRSRHSTDPRRIAPRESLSRALAGAGRLYRRQEGRARGPAGPHLRERLGAGGREDDSRGPQRLRGGGQQDHQRGHLPAGALRGRVAPRAVVLVRGRAHGRGHLHDGRLRPHARVAGQHGAHRAGAVLLGGGLQAPRPGLRGAGGPGGEGRAGLGAARDPGAAGQRPRRSQPSAGKRDAPADGGREPLHPLLEGRGRALQGRRRRPVRAVQRAVPRGRRGRVQQLGHVAERRAAPVGRRVRQAPGLPGRGDAAALRRRAQHRRQQHGDRRRHAVGVLPERRKGPPHQGLQHRLRHAPVGVLVGHAPAGHVGQRLGVAGRHGPRDDHRVRRLRLQHAVREGGAGQGGPARPLVDGVDVGGAQPHRVQAPGGERRPHLQPLAADHGLVGYAHQARADHQGPARVVL</sequence>